<proteinExistence type="predicted"/>
<feature type="chain" id="PRO_5043451302" description="Secreted protein" evidence="2">
    <location>
        <begin position="20"/>
        <end position="84"/>
    </location>
</feature>
<dbReference type="EMBL" id="JANPWB010000009">
    <property type="protein sequence ID" value="KAJ1155130.1"/>
    <property type="molecule type" value="Genomic_DNA"/>
</dbReference>
<name>A0AAV7RT02_PLEWA</name>
<evidence type="ECO:0000256" key="2">
    <source>
        <dbReference type="SAM" id="SignalP"/>
    </source>
</evidence>
<gene>
    <name evidence="3" type="ORF">NDU88_007865</name>
</gene>
<evidence type="ECO:0000313" key="4">
    <source>
        <dbReference type="Proteomes" id="UP001066276"/>
    </source>
</evidence>
<evidence type="ECO:0000256" key="1">
    <source>
        <dbReference type="SAM" id="MobiDB-lite"/>
    </source>
</evidence>
<keyword evidence="4" id="KW-1185">Reference proteome</keyword>
<protein>
    <recommendedName>
        <fullName evidence="5">Secreted protein</fullName>
    </recommendedName>
</protein>
<feature type="signal peptide" evidence="2">
    <location>
        <begin position="1"/>
        <end position="19"/>
    </location>
</feature>
<sequence length="84" mass="9544">MARLLSLLNVVFCPCDCDARSYSQRRGCFCWATEQQAAARAGAERSRGLKWISASCTLRVNIRAAQQHHHRERGTPNLTSRRQL</sequence>
<evidence type="ECO:0000313" key="3">
    <source>
        <dbReference type="EMBL" id="KAJ1155130.1"/>
    </source>
</evidence>
<organism evidence="3 4">
    <name type="scientific">Pleurodeles waltl</name>
    <name type="common">Iberian ribbed newt</name>
    <dbReference type="NCBI Taxonomy" id="8319"/>
    <lineage>
        <taxon>Eukaryota</taxon>
        <taxon>Metazoa</taxon>
        <taxon>Chordata</taxon>
        <taxon>Craniata</taxon>
        <taxon>Vertebrata</taxon>
        <taxon>Euteleostomi</taxon>
        <taxon>Amphibia</taxon>
        <taxon>Batrachia</taxon>
        <taxon>Caudata</taxon>
        <taxon>Salamandroidea</taxon>
        <taxon>Salamandridae</taxon>
        <taxon>Pleurodelinae</taxon>
        <taxon>Pleurodeles</taxon>
    </lineage>
</organism>
<keyword evidence="2" id="KW-0732">Signal</keyword>
<comment type="caution">
    <text evidence="3">The sequence shown here is derived from an EMBL/GenBank/DDBJ whole genome shotgun (WGS) entry which is preliminary data.</text>
</comment>
<reference evidence="3" key="1">
    <citation type="journal article" date="2022" name="bioRxiv">
        <title>Sequencing and chromosome-scale assembly of the giantPleurodeles waltlgenome.</title>
        <authorList>
            <person name="Brown T."/>
            <person name="Elewa A."/>
            <person name="Iarovenko S."/>
            <person name="Subramanian E."/>
            <person name="Araus A.J."/>
            <person name="Petzold A."/>
            <person name="Susuki M."/>
            <person name="Suzuki K.-i.T."/>
            <person name="Hayashi T."/>
            <person name="Toyoda A."/>
            <person name="Oliveira C."/>
            <person name="Osipova E."/>
            <person name="Leigh N.D."/>
            <person name="Simon A."/>
            <person name="Yun M.H."/>
        </authorList>
    </citation>
    <scope>NUCLEOTIDE SEQUENCE</scope>
    <source>
        <strain evidence="3">20211129_DDA</strain>
        <tissue evidence="3">Liver</tissue>
    </source>
</reference>
<feature type="region of interest" description="Disordered" evidence="1">
    <location>
        <begin position="65"/>
        <end position="84"/>
    </location>
</feature>
<evidence type="ECO:0008006" key="5">
    <source>
        <dbReference type="Google" id="ProtNLM"/>
    </source>
</evidence>
<dbReference type="Proteomes" id="UP001066276">
    <property type="component" value="Chromosome 5"/>
</dbReference>
<dbReference type="AlphaFoldDB" id="A0AAV7RT02"/>
<accession>A0AAV7RT02</accession>